<reference evidence="3 4" key="1">
    <citation type="submission" date="2019-08" db="EMBL/GenBank/DDBJ databases">
        <title>Genome sequencing of Paenibacillus faecis DSM 23593(T).</title>
        <authorList>
            <person name="Kook J.-K."/>
            <person name="Park S.-N."/>
            <person name="Lim Y.K."/>
        </authorList>
    </citation>
    <scope>NUCLEOTIDE SEQUENCE [LARGE SCALE GENOMIC DNA]</scope>
    <source>
        <strain evidence="3 4">DSM 23593</strain>
    </source>
</reference>
<keyword evidence="4" id="KW-1185">Reference proteome</keyword>
<comment type="caution">
    <text evidence="3">The sequence shown here is derived from an EMBL/GenBank/DDBJ whole genome shotgun (WGS) entry which is preliminary data.</text>
</comment>
<feature type="signal peptide" evidence="2">
    <location>
        <begin position="1"/>
        <end position="29"/>
    </location>
</feature>
<evidence type="ECO:0000256" key="2">
    <source>
        <dbReference type="SAM" id="SignalP"/>
    </source>
</evidence>
<dbReference type="EMBL" id="VSDO01000001">
    <property type="protein sequence ID" value="TYA14413.1"/>
    <property type="molecule type" value="Genomic_DNA"/>
</dbReference>
<accession>A0A5D0CXH2</accession>
<feature type="compositionally biased region" description="Basic residues" evidence="1">
    <location>
        <begin position="49"/>
        <end position="58"/>
    </location>
</feature>
<sequence>MHQLKRLAAATLLAAVAGWGVFTASPAFALTSPAESAPPQTENGERQNKPHRPHFRGGHLVKDTASMLGMEPKELVDRLRKGQSLMQVVKAEKGWSEAEYIKKLTETASRHMDEAVAEGKLKPEQAAKIKQGLPERLKKAIHRTWKHGSPGHPAMDMQHNHIVWPAPNSKPETAQN</sequence>
<evidence type="ECO:0000313" key="4">
    <source>
        <dbReference type="Proteomes" id="UP000325218"/>
    </source>
</evidence>
<dbReference type="AlphaFoldDB" id="A0A5D0CXH2"/>
<name>A0A5D0CXH2_9BACL</name>
<protein>
    <submittedName>
        <fullName evidence="3">Uncharacterized protein</fullName>
    </submittedName>
</protein>
<keyword evidence="2" id="KW-0732">Signal</keyword>
<feature type="chain" id="PRO_5022883941" evidence="2">
    <location>
        <begin position="30"/>
        <end position="176"/>
    </location>
</feature>
<evidence type="ECO:0000313" key="3">
    <source>
        <dbReference type="EMBL" id="TYA14413.1"/>
    </source>
</evidence>
<dbReference type="Proteomes" id="UP000325218">
    <property type="component" value="Unassembled WGS sequence"/>
</dbReference>
<evidence type="ECO:0000256" key="1">
    <source>
        <dbReference type="SAM" id="MobiDB-lite"/>
    </source>
</evidence>
<gene>
    <name evidence="3" type="ORF">FRY98_01620</name>
</gene>
<feature type="region of interest" description="Disordered" evidence="1">
    <location>
        <begin position="32"/>
        <end position="58"/>
    </location>
</feature>
<dbReference type="RefSeq" id="WP_148449952.1">
    <property type="nucleotide sequence ID" value="NZ_VSDO01000001.1"/>
</dbReference>
<organism evidence="3 4">
    <name type="scientific">Paenibacillus faecis</name>
    <dbReference type="NCBI Taxonomy" id="862114"/>
    <lineage>
        <taxon>Bacteria</taxon>
        <taxon>Bacillati</taxon>
        <taxon>Bacillota</taxon>
        <taxon>Bacilli</taxon>
        <taxon>Bacillales</taxon>
        <taxon>Paenibacillaceae</taxon>
        <taxon>Paenibacillus</taxon>
    </lineage>
</organism>
<dbReference type="OrthoDB" id="2621999at2"/>
<proteinExistence type="predicted"/>